<dbReference type="Pfam" id="PF08713">
    <property type="entry name" value="DNA_alkylation"/>
    <property type="match status" value="1"/>
</dbReference>
<dbReference type="PANTHER" id="PTHR34070:SF1">
    <property type="entry name" value="DNA ALKYLATION REPAIR PROTEIN"/>
    <property type="match status" value="1"/>
</dbReference>
<comment type="caution">
    <text evidence="1">The sequence shown here is derived from an EMBL/GenBank/DDBJ whole genome shotgun (WGS) entry which is preliminary data.</text>
</comment>
<dbReference type="SUPFAM" id="SSF48371">
    <property type="entry name" value="ARM repeat"/>
    <property type="match status" value="2"/>
</dbReference>
<gene>
    <name evidence="1" type="ORF">PPERSA_09987</name>
</gene>
<name>A0A0V0QJI8_PSEPJ</name>
<dbReference type="InParanoid" id="A0A0V0QJI8"/>
<dbReference type="InterPro" id="IPR016024">
    <property type="entry name" value="ARM-type_fold"/>
</dbReference>
<dbReference type="OMA" id="CDTFCNH"/>
<dbReference type="OrthoDB" id="304402at2759"/>
<proteinExistence type="predicted"/>
<dbReference type="PANTHER" id="PTHR34070">
    <property type="entry name" value="ARMADILLO-TYPE FOLD"/>
    <property type="match status" value="1"/>
</dbReference>
<protein>
    <submittedName>
        <fullName evidence="1">Armadillo-type fold</fullName>
    </submittedName>
</protein>
<dbReference type="Gene3D" id="1.25.40.290">
    <property type="entry name" value="ARM repeat domains"/>
    <property type="match status" value="1"/>
</dbReference>
<sequence length="376" mass="44928">MWLRRFSCVTFVTQARNSYIKNFEGFTDLMFEIVKETVQYDERFNQLASGWLLRNLFINNRERAIKFIEQNYSQFSRRAQQKADPKVALQQNAYLKNIELNRGLKSPEQNLIFKEIWNQYKTQLSTDEKKSLANILLQEKYFEDKKCGVYILKEIISELEISDMEKIKNYIKEGHAQTWASIDLISSALLQNWTFQCQEKTQYIASWRFEKENLWVRRCSCVSFVNLAKKLDSENFIGFTDLMFETVEENLQYNERFNQLAAGWLIRNLSIKNKQRAIQFIEQNYSQFSREGLRYAIEKLDSQNYKRLLNFKGNDSELNIQKDSSQINQIENNDKTDKKYQIQTRNRGSTIIMKEQQLNFIYEQTKKPKKVKKQNS</sequence>
<dbReference type="EMBL" id="LDAU01000155">
    <property type="protein sequence ID" value="KRX02370.1"/>
    <property type="molecule type" value="Genomic_DNA"/>
</dbReference>
<dbReference type="CDD" id="cd06561">
    <property type="entry name" value="AlkD_like"/>
    <property type="match status" value="1"/>
</dbReference>
<dbReference type="InterPro" id="IPR014825">
    <property type="entry name" value="DNA_alkylation"/>
</dbReference>
<dbReference type="AlphaFoldDB" id="A0A0V0QJI8"/>
<dbReference type="Gene3D" id="1.20.1660.10">
    <property type="entry name" value="Hypothetical protein (EF3068)"/>
    <property type="match status" value="1"/>
</dbReference>
<dbReference type="Gene3D" id="1.25.10.90">
    <property type="match status" value="1"/>
</dbReference>
<accession>A0A0V0QJI8</accession>
<dbReference type="Proteomes" id="UP000054937">
    <property type="component" value="Unassembled WGS sequence"/>
</dbReference>
<keyword evidence="2" id="KW-1185">Reference proteome</keyword>
<organism evidence="1 2">
    <name type="scientific">Pseudocohnilembus persalinus</name>
    <name type="common">Ciliate</name>
    <dbReference type="NCBI Taxonomy" id="266149"/>
    <lineage>
        <taxon>Eukaryota</taxon>
        <taxon>Sar</taxon>
        <taxon>Alveolata</taxon>
        <taxon>Ciliophora</taxon>
        <taxon>Intramacronucleata</taxon>
        <taxon>Oligohymenophorea</taxon>
        <taxon>Scuticociliatia</taxon>
        <taxon>Philasterida</taxon>
        <taxon>Pseudocohnilembidae</taxon>
        <taxon>Pseudocohnilembus</taxon>
    </lineage>
</organism>
<evidence type="ECO:0000313" key="2">
    <source>
        <dbReference type="Proteomes" id="UP000054937"/>
    </source>
</evidence>
<evidence type="ECO:0000313" key="1">
    <source>
        <dbReference type="EMBL" id="KRX02370.1"/>
    </source>
</evidence>
<reference evidence="1 2" key="1">
    <citation type="journal article" date="2015" name="Sci. Rep.">
        <title>Genome of the facultative scuticociliatosis pathogen Pseudocohnilembus persalinus provides insight into its virulence through horizontal gene transfer.</title>
        <authorList>
            <person name="Xiong J."/>
            <person name="Wang G."/>
            <person name="Cheng J."/>
            <person name="Tian M."/>
            <person name="Pan X."/>
            <person name="Warren A."/>
            <person name="Jiang C."/>
            <person name="Yuan D."/>
            <person name="Miao W."/>
        </authorList>
    </citation>
    <scope>NUCLEOTIDE SEQUENCE [LARGE SCALE GENOMIC DNA]</scope>
    <source>
        <strain evidence="1">36N120E</strain>
    </source>
</reference>